<accession>A0A841PMK5</accession>
<dbReference type="InterPro" id="IPR005585">
    <property type="entry name" value="DUF327"/>
</dbReference>
<dbReference type="Gene3D" id="1.20.120.490">
    <property type="entry name" value="Hypothetical protein TM1646-like domain"/>
    <property type="match status" value="1"/>
</dbReference>
<evidence type="ECO:0000313" key="2">
    <source>
        <dbReference type="Proteomes" id="UP000568839"/>
    </source>
</evidence>
<proteinExistence type="predicted"/>
<comment type="caution">
    <text evidence="1">The sequence shown here is derived from an EMBL/GenBank/DDBJ whole genome shotgun (WGS) entry which is preliminary data.</text>
</comment>
<dbReference type="SUPFAM" id="SSF158397">
    <property type="entry name" value="TM1646-like"/>
    <property type="match status" value="1"/>
</dbReference>
<reference evidence="1 2" key="1">
    <citation type="submission" date="2020-08" db="EMBL/GenBank/DDBJ databases">
        <title>Genomic Encyclopedia of Type Strains, Phase IV (KMG-IV): sequencing the most valuable type-strain genomes for metagenomic binning, comparative biology and taxonomic classification.</title>
        <authorList>
            <person name="Goeker M."/>
        </authorList>
    </citation>
    <scope>NUCLEOTIDE SEQUENCE [LARGE SCALE GENOMIC DNA]</scope>
    <source>
        <strain evidence="1 2">DSM 21769</strain>
    </source>
</reference>
<name>A0A841PMK5_9BACL</name>
<keyword evidence="2" id="KW-1185">Reference proteome</keyword>
<sequence length="146" mass="17276">MNIERSAKMSLPLHILKKPARSVSNGQNQPSFKEIMDQQRQTQHFDRLQAMMNKIEDQGKLLAEFRTIEELRKYKKLVKDFVEETVQKGFYVKDRYGMNRRAYKVVDEVDTKLIKLTTDVIENETNHLQILEQVGEIRGMLMNLYI</sequence>
<gene>
    <name evidence="1" type="ORF">HNR44_000903</name>
</gene>
<dbReference type="RefSeq" id="WP_184402892.1">
    <property type="nucleotide sequence ID" value="NZ_JACHHJ010000001.1"/>
</dbReference>
<dbReference type="Pfam" id="PF03885">
    <property type="entry name" value="DUF327"/>
    <property type="match status" value="1"/>
</dbReference>
<dbReference type="Proteomes" id="UP000568839">
    <property type="component" value="Unassembled WGS sequence"/>
</dbReference>
<evidence type="ECO:0008006" key="3">
    <source>
        <dbReference type="Google" id="ProtNLM"/>
    </source>
</evidence>
<dbReference type="InterPro" id="IPR024042">
    <property type="entry name" value="TM1646-like_dom_sf"/>
</dbReference>
<organism evidence="1 2">
    <name type="scientific">Geomicrobium halophilum</name>
    <dbReference type="NCBI Taxonomy" id="549000"/>
    <lineage>
        <taxon>Bacteria</taxon>
        <taxon>Bacillati</taxon>
        <taxon>Bacillota</taxon>
        <taxon>Bacilli</taxon>
        <taxon>Bacillales</taxon>
        <taxon>Geomicrobium</taxon>
    </lineage>
</organism>
<protein>
    <recommendedName>
        <fullName evidence="3">DUF327 domain-containing protein</fullName>
    </recommendedName>
</protein>
<dbReference type="AlphaFoldDB" id="A0A841PMK5"/>
<evidence type="ECO:0000313" key="1">
    <source>
        <dbReference type="EMBL" id="MBB6448954.1"/>
    </source>
</evidence>
<dbReference type="EMBL" id="JACHHJ010000001">
    <property type="protein sequence ID" value="MBB6448954.1"/>
    <property type="molecule type" value="Genomic_DNA"/>
</dbReference>